<evidence type="ECO:0000313" key="2">
    <source>
        <dbReference type="Proteomes" id="UP001302349"/>
    </source>
</evidence>
<proteinExistence type="predicted"/>
<dbReference type="RefSeq" id="WP_317487420.1">
    <property type="nucleotide sequence ID" value="NZ_CP136051.1"/>
</dbReference>
<protein>
    <submittedName>
        <fullName evidence="1">Transporter</fullName>
    </submittedName>
</protein>
<organism evidence="1 2">
    <name type="scientific">Imperialibacter roseus</name>
    <dbReference type="NCBI Taxonomy" id="1324217"/>
    <lineage>
        <taxon>Bacteria</taxon>
        <taxon>Pseudomonadati</taxon>
        <taxon>Bacteroidota</taxon>
        <taxon>Cytophagia</taxon>
        <taxon>Cytophagales</taxon>
        <taxon>Flammeovirgaceae</taxon>
        <taxon>Imperialibacter</taxon>
    </lineage>
</organism>
<reference evidence="1 2" key="1">
    <citation type="journal article" date="2023" name="Microbiol. Resour. Announc.">
        <title>Complete Genome Sequence of Imperialibacter roseus strain P4T.</title>
        <authorList>
            <person name="Tizabi D.R."/>
            <person name="Bachvaroff T."/>
            <person name="Hill R.T."/>
        </authorList>
    </citation>
    <scope>NUCLEOTIDE SEQUENCE [LARGE SCALE GENOMIC DNA]</scope>
    <source>
        <strain evidence="1 2">P4T</strain>
    </source>
</reference>
<evidence type="ECO:0000313" key="1">
    <source>
        <dbReference type="EMBL" id="WOK04618.1"/>
    </source>
</evidence>
<gene>
    <name evidence="1" type="ORF">RT717_16180</name>
</gene>
<dbReference type="Proteomes" id="UP001302349">
    <property type="component" value="Chromosome"/>
</dbReference>
<dbReference type="EMBL" id="CP136051">
    <property type="protein sequence ID" value="WOK04618.1"/>
    <property type="molecule type" value="Genomic_DNA"/>
</dbReference>
<name>A0ABZ0IHX3_9BACT</name>
<accession>A0ABZ0IHX3</accession>
<keyword evidence="2" id="KW-1185">Reference proteome</keyword>
<sequence length="84" mass="9777">MSDLEFDVLDELYFVTHFKELKNATNLSVESLKSTLTDLYRKGWLKVYESVAAEISDQQINLDHNFQNYFYLASKEGLLAHNGR</sequence>